<dbReference type="GO" id="GO:0006207">
    <property type="term" value="P:'de novo' pyrimidine nucleobase biosynthetic process"/>
    <property type="evidence" value="ECO:0007669"/>
    <property type="project" value="InterPro"/>
</dbReference>
<keyword evidence="4 7" id="KW-0665">Pyrimidine biosynthesis</keyword>
<dbReference type="RefSeq" id="WP_021790002.1">
    <property type="nucleotide sequence ID" value="NZ_LT671858.1"/>
</dbReference>
<evidence type="ECO:0000256" key="3">
    <source>
        <dbReference type="ARBA" id="ARBA00022679"/>
    </source>
</evidence>
<dbReference type="Pfam" id="PF02729">
    <property type="entry name" value="OTCace_N"/>
    <property type="match status" value="1"/>
</dbReference>
<dbReference type="FunFam" id="3.40.50.1370:FF:000002">
    <property type="entry name" value="Aspartate carbamoyltransferase 2"/>
    <property type="match status" value="1"/>
</dbReference>
<dbReference type="GO" id="GO:0006520">
    <property type="term" value="P:amino acid metabolic process"/>
    <property type="evidence" value="ECO:0007669"/>
    <property type="project" value="InterPro"/>
</dbReference>
<dbReference type="Pfam" id="PF00185">
    <property type="entry name" value="OTCace"/>
    <property type="match status" value="1"/>
</dbReference>
<dbReference type="EMBL" id="LT719092">
    <property type="protein sequence ID" value="SJK84924.1"/>
    <property type="molecule type" value="Genomic_DNA"/>
</dbReference>
<feature type="binding site" evidence="7">
    <location>
        <position position="267"/>
    </location>
    <ligand>
        <name>carbamoyl phosphate</name>
        <dbReference type="ChEBI" id="CHEBI:58228"/>
    </ligand>
</feature>
<evidence type="ECO:0000313" key="12">
    <source>
        <dbReference type="Proteomes" id="UP000187822"/>
    </source>
</evidence>
<evidence type="ECO:0000256" key="6">
    <source>
        <dbReference type="ARBA" id="ARBA00048859"/>
    </source>
</evidence>
<feature type="domain" description="Aspartate/ornithine carbamoyltransferase Asp/Orn-binding" evidence="8">
    <location>
        <begin position="154"/>
        <end position="300"/>
    </location>
</feature>
<feature type="binding site" evidence="7">
    <location>
        <position position="56"/>
    </location>
    <ligand>
        <name>carbamoyl phosphate</name>
        <dbReference type="ChEBI" id="CHEBI:58228"/>
    </ligand>
</feature>
<evidence type="ECO:0000313" key="10">
    <source>
        <dbReference type="EMBL" id="SIM64009.1"/>
    </source>
</evidence>
<evidence type="ECO:0000256" key="2">
    <source>
        <dbReference type="ARBA" id="ARBA00008896"/>
    </source>
</evidence>
<evidence type="ECO:0000256" key="1">
    <source>
        <dbReference type="ARBA" id="ARBA00004852"/>
    </source>
</evidence>
<dbReference type="GeneID" id="41588368"/>
<comment type="function">
    <text evidence="5 7">Catalyzes the condensation of carbamoyl phosphate and aspartate to form carbamoyl aspartate and inorganic phosphate, the committed step in the de novo pyrimidine nucleotide biosynthesis pathway.</text>
</comment>
<feature type="domain" description="Aspartate/ornithine carbamoyltransferase carbamoyl-P binding" evidence="9">
    <location>
        <begin position="5"/>
        <end position="147"/>
    </location>
</feature>
<proteinExistence type="inferred from homology"/>
<dbReference type="PANTHER" id="PTHR45753">
    <property type="entry name" value="ORNITHINE CARBAMOYLTRANSFERASE, MITOCHONDRIAL"/>
    <property type="match status" value="1"/>
</dbReference>
<feature type="binding site" evidence="7">
    <location>
        <position position="137"/>
    </location>
    <ligand>
        <name>carbamoyl phosphate</name>
        <dbReference type="ChEBI" id="CHEBI:58228"/>
    </ligand>
</feature>
<feature type="binding site" evidence="7">
    <location>
        <position position="167"/>
    </location>
    <ligand>
        <name>L-aspartate</name>
        <dbReference type="ChEBI" id="CHEBI:29991"/>
    </ligand>
</feature>
<dbReference type="InterPro" id="IPR036901">
    <property type="entry name" value="Asp/Orn_carbamoylTrfase_sf"/>
</dbReference>
<dbReference type="GO" id="GO:0016597">
    <property type="term" value="F:amino acid binding"/>
    <property type="evidence" value="ECO:0007669"/>
    <property type="project" value="InterPro"/>
</dbReference>
<dbReference type="NCBIfam" id="NF002032">
    <property type="entry name" value="PRK00856.1"/>
    <property type="match status" value="1"/>
</dbReference>
<evidence type="ECO:0000256" key="7">
    <source>
        <dbReference type="HAMAP-Rule" id="MF_00001"/>
    </source>
</evidence>
<reference evidence="11" key="2">
    <citation type="submission" date="2016-06" db="EMBL/GenBank/DDBJ databases">
        <authorList>
            <person name="Olsen C.W."/>
            <person name="Carey S."/>
            <person name="Hinshaw L."/>
            <person name="Karasin A.I."/>
        </authorList>
    </citation>
    <scope>NUCLEOTIDE SEQUENCE [LARGE SCALE GENOMIC DNA]</scope>
    <source>
        <strain evidence="11">PM4</strain>
    </source>
</reference>
<dbReference type="Proteomes" id="UP000187822">
    <property type="component" value="Chromosome I"/>
</dbReference>
<dbReference type="OrthoDB" id="7792at2157"/>
<feature type="binding site" evidence="7">
    <location>
        <position position="106"/>
    </location>
    <ligand>
        <name>carbamoyl phosphate</name>
        <dbReference type="ChEBI" id="CHEBI:58228"/>
    </ligand>
</feature>
<dbReference type="SUPFAM" id="SSF53671">
    <property type="entry name" value="Aspartate/ornithine carbamoyltransferase"/>
    <property type="match status" value="1"/>
</dbReference>
<feature type="binding site" evidence="7">
    <location>
        <position position="85"/>
    </location>
    <ligand>
        <name>L-aspartate</name>
        <dbReference type="ChEBI" id="CHEBI:29991"/>
    </ligand>
</feature>
<dbReference type="UniPathway" id="UPA00070">
    <property type="reaction ID" value="UER00116"/>
</dbReference>
<dbReference type="STRING" id="1673428.CPM_1113"/>
<dbReference type="Proteomes" id="UP000195607">
    <property type="component" value="Chromosome I"/>
</dbReference>
<dbReference type="PRINTS" id="PR00100">
    <property type="entry name" value="AOTCASE"/>
</dbReference>
<organism evidence="10 13">
    <name type="scientific">Cuniculiplasma divulgatum</name>
    <dbReference type="NCBI Taxonomy" id="1673428"/>
    <lineage>
        <taxon>Archaea</taxon>
        <taxon>Methanobacteriati</taxon>
        <taxon>Thermoplasmatota</taxon>
        <taxon>Thermoplasmata</taxon>
        <taxon>Thermoplasmatales</taxon>
        <taxon>Cuniculiplasmataceae</taxon>
        <taxon>Cuniculiplasma</taxon>
    </lineage>
</organism>
<comment type="subunit">
    <text evidence="7">Heterooligomer of catalytic and regulatory chains.</text>
</comment>
<dbReference type="EC" id="2.1.3.2" evidence="7"/>
<evidence type="ECO:0000256" key="4">
    <source>
        <dbReference type="ARBA" id="ARBA00022975"/>
    </source>
</evidence>
<comment type="catalytic activity">
    <reaction evidence="6 7">
        <text>carbamoyl phosphate + L-aspartate = N-carbamoyl-L-aspartate + phosphate + H(+)</text>
        <dbReference type="Rhea" id="RHEA:20013"/>
        <dbReference type="ChEBI" id="CHEBI:15378"/>
        <dbReference type="ChEBI" id="CHEBI:29991"/>
        <dbReference type="ChEBI" id="CHEBI:32814"/>
        <dbReference type="ChEBI" id="CHEBI:43474"/>
        <dbReference type="ChEBI" id="CHEBI:58228"/>
        <dbReference type="EC" id="2.1.3.2"/>
    </reaction>
</comment>
<feature type="binding site" evidence="7">
    <location>
        <position position="57"/>
    </location>
    <ligand>
        <name>carbamoyl phosphate</name>
        <dbReference type="ChEBI" id="CHEBI:58228"/>
    </ligand>
</feature>
<evidence type="ECO:0000313" key="11">
    <source>
        <dbReference type="EMBL" id="SJK84924.1"/>
    </source>
</evidence>
<dbReference type="InterPro" id="IPR006132">
    <property type="entry name" value="Asp/Orn_carbamoyltranf_P-bd"/>
</dbReference>
<dbReference type="InterPro" id="IPR006130">
    <property type="entry name" value="Asp/Orn_carbamoylTrfase"/>
</dbReference>
<dbReference type="NCBIfam" id="TIGR00670">
    <property type="entry name" value="asp_carb_tr"/>
    <property type="match status" value="1"/>
</dbReference>
<gene>
    <name evidence="7" type="primary">pyrB</name>
    <name evidence="11" type="ORF">CPM_1113</name>
    <name evidence="10" type="ORF">CSP5_1109</name>
</gene>
<dbReference type="EMBL" id="LT671858">
    <property type="protein sequence ID" value="SIM64009.1"/>
    <property type="molecule type" value="Genomic_DNA"/>
</dbReference>
<feature type="binding site" evidence="7">
    <location>
        <position position="134"/>
    </location>
    <ligand>
        <name>carbamoyl phosphate</name>
        <dbReference type="ChEBI" id="CHEBI:58228"/>
    </ligand>
</feature>
<dbReference type="GO" id="GO:0004070">
    <property type="term" value="F:aspartate carbamoyltransferase activity"/>
    <property type="evidence" value="ECO:0007669"/>
    <property type="project" value="UniProtKB-UniRule"/>
</dbReference>
<dbReference type="PROSITE" id="PS00097">
    <property type="entry name" value="CARBAMOYLTRANSFERASE"/>
    <property type="match status" value="1"/>
</dbReference>
<dbReference type="GO" id="GO:0044205">
    <property type="term" value="P:'de novo' UMP biosynthetic process"/>
    <property type="evidence" value="ECO:0007669"/>
    <property type="project" value="UniProtKB-UniRule"/>
</dbReference>
<evidence type="ECO:0000259" key="9">
    <source>
        <dbReference type="Pfam" id="PF02729"/>
    </source>
</evidence>
<reference evidence="12" key="3">
    <citation type="submission" date="2016-06" db="EMBL/GenBank/DDBJ databases">
        <authorList>
            <person name="Toshchakov V.S."/>
        </authorList>
    </citation>
    <scope>NUCLEOTIDE SEQUENCE [LARGE SCALE GENOMIC DNA]</scope>
    <source>
        <strain>PM4 (JCM 30641</strain>
        <strain evidence="12">\VKM B-2940)</strain>
    </source>
</reference>
<evidence type="ECO:0000313" key="13">
    <source>
        <dbReference type="Proteomes" id="UP000195607"/>
    </source>
</evidence>
<dbReference type="KEGG" id="cdiv:CPM_1113"/>
<dbReference type="HAMAP" id="MF_00001">
    <property type="entry name" value="Asp_carb_tr"/>
    <property type="match status" value="1"/>
</dbReference>
<protein>
    <recommendedName>
        <fullName evidence="7">Aspartate carbamoyltransferase</fullName>
        <ecNumber evidence="7">2.1.3.2</ecNumber>
    </recommendedName>
    <alternativeName>
        <fullName evidence="7">Aspartate transcarbamylase</fullName>
        <shortName evidence="7">ATCase</shortName>
    </alternativeName>
</protein>
<dbReference type="AlphaFoldDB" id="A0A1N5UUH5"/>
<evidence type="ECO:0000259" key="8">
    <source>
        <dbReference type="Pfam" id="PF00185"/>
    </source>
</evidence>
<dbReference type="PRINTS" id="PR00101">
    <property type="entry name" value="ATCASE"/>
</dbReference>
<keyword evidence="12" id="KW-1185">Reference proteome</keyword>
<comment type="similarity">
    <text evidence="2 7">Belongs to the aspartate/ornithine carbamoyltransferase superfamily. ATCase family.</text>
</comment>
<dbReference type="InterPro" id="IPR006131">
    <property type="entry name" value="Asp_carbamoyltransf_Asp/Orn-bd"/>
</dbReference>
<reference evidence="10 13" key="1">
    <citation type="submission" date="2016-04" db="EMBL/GenBank/DDBJ databases">
        <authorList>
            <person name="Evans L.H."/>
            <person name="Alamgir A."/>
            <person name="Owens N."/>
            <person name="Weber N.D."/>
            <person name="Virtaneva K."/>
            <person name="Barbian K."/>
            <person name="Babar A."/>
            <person name="Rosenke K."/>
        </authorList>
    </citation>
    <scope>NUCLEOTIDE SEQUENCE [LARGE SCALE GENOMIC DNA]</scope>
    <source>
        <strain evidence="10">S5</strain>
        <strain evidence="13">S5(T) (JCM 30642 \VKM B-2941)</strain>
    </source>
</reference>
<accession>A0A1N5UUH5</accession>
<sequence>MLKSKSIVSIDDVETEDFYEIFKRASIFKRAVKEGKILDLMKGKIMATFFFEPSTRTRLSFESAMNRLGGSVISVSEAKSSSAAKGETIADTIRMASSYSDIVVMRHPMEGAARLASEFSTVPVLNGGDGSGQHPTQTLLDLFTIWEKYGRIEDLEISMIGDLKYGRTVHSLIKALSRFNNTINLVSPEILRMPEHFLSSIKSKAKIRPDSSLENVLGTTDVFYVTRIQKERFVDLNDYQKVIGSYSFNQDLVERMKESSIIMHPLPRVDEIDPRIDSNKRAYYFIEAANGVFVRMALIDIILRGGEYE</sequence>
<dbReference type="PANTHER" id="PTHR45753:SF6">
    <property type="entry name" value="ASPARTATE CARBAMOYLTRANSFERASE"/>
    <property type="match status" value="1"/>
</dbReference>
<evidence type="ECO:0000256" key="5">
    <source>
        <dbReference type="ARBA" id="ARBA00043884"/>
    </source>
</evidence>
<feature type="binding site" evidence="7">
    <location>
        <position position="266"/>
    </location>
    <ligand>
        <name>carbamoyl phosphate</name>
        <dbReference type="ChEBI" id="CHEBI:58228"/>
    </ligand>
</feature>
<keyword evidence="3 7" id="KW-0808">Transferase</keyword>
<comment type="pathway">
    <text evidence="1 7">Pyrimidine metabolism; UMP biosynthesis via de novo pathway; (S)-dihydroorotate from bicarbonate: step 2/3.</text>
</comment>
<dbReference type="InterPro" id="IPR002082">
    <property type="entry name" value="Asp_carbamoyltransf"/>
</dbReference>
<dbReference type="Gene3D" id="3.40.50.1370">
    <property type="entry name" value="Aspartate/ornithine carbamoyltransferase"/>
    <property type="match status" value="2"/>
</dbReference>
<dbReference type="FunFam" id="3.40.50.1370:FF:000001">
    <property type="entry name" value="Aspartate carbamoyltransferase"/>
    <property type="match status" value="1"/>
</dbReference>
<feature type="binding site" evidence="7">
    <location>
        <position position="227"/>
    </location>
    <ligand>
        <name>L-aspartate</name>
        <dbReference type="ChEBI" id="CHEBI:29991"/>
    </ligand>
</feature>
<name>A0A1N5UUH5_9ARCH</name>